<evidence type="ECO:0000256" key="1">
    <source>
        <dbReference type="SAM" id="MobiDB-lite"/>
    </source>
</evidence>
<organism evidence="2 3">
    <name type="scientific">Mikania micrantha</name>
    <name type="common">bitter vine</name>
    <dbReference type="NCBI Taxonomy" id="192012"/>
    <lineage>
        <taxon>Eukaryota</taxon>
        <taxon>Viridiplantae</taxon>
        <taxon>Streptophyta</taxon>
        <taxon>Embryophyta</taxon>
        <taxon>Tracheophyta</taxon>
        <taxon>Spermatophyta</taxon>
        <taxon>Magnoliopsida</taxon>
        <taxon>eudicotyledons</taxon>
        <taxon>Gunneridae</taxon>
        <taxon>Pentapetalae</taxon>
        <taxon>asterids</taxon>
        <taxon>campanulids</taxon>
        <taxon>Asterales</taxon>
        <taxon>Asteraceae</taxon>
        <taxon>Asteroideae</taxon>
        <taxon>Heliantheae alliance</taxon>
        <taxon>Eupatorieae</taxon>
        <taxon>Mikania</taxon>
    </lineage>
</organism>
<name>A0A5N6L9B8_9ASTR</name>
<proteinExistence type="predicted"/>
<dbReference type="OrthoDB" id="19768at2759"/>
<dbReference type="PANTHER" id="PTHR14000">
    <property type="entry name" value="FINGER CCCH DOMAIN PROTEIN, PUTATIVE (DUF3755)-RELATED"/>
    <property type="match status" value="1"/>
</dbReference>
<dbReference type="AlphaFoldDB" id="A0A5N6L9B8"/>
<dbReference type="EMBL" id="SZYD01002342">
    <property type="protein sequence ID" value="KAC9670492.1"/>
    <property type="molecule type" value="Genomic_DNA"/>
</dbReference>
<dbReference type="Pfam" id="PF12579">
    <property type="entry name" value="DUF3755"/>
    <property type="match status" value="1"/>
</dbReference>
<feature type="compositionally biased region" description="Basic and acidic residues" evidence="1">
    <location>
        <begin position="24"/>
        <end position="37"/>
    </location>
</feature>
<evidence type="ECO:0000313" key="3">
    <source>
        <dbReference type="Proteomes" id="UP000326396"/>
    </source>
</evidence>
<dbReference type="InterPro" id="IPR022228">
    <property type="entry name" value="DUF3755"/>
</dbReference>
<sequence length="301" mass="33845">MDGTKVDVEQNNESAFIGNQNDVTSHEEGTESREDGGAHQGEIITLDGTMEEYGSEHSTTSTTTPIGQGISRELNSRLERGEHSGVCDFRWKFMILIFCAKNLGFYLLRSTQHYEMYQDCCYIAGESCRDVALRCRWMTNKRKKQDELKLGRKLKDKKDKLVEFSLKKNISSDSTLNVAPFSVTLGYRLEALSISMRDRLEQNNQILGQISTNISALKVSVLSLLCLVNMFLEASILFNNIKLQLQDNVKLFNHATNNITAILKDMRYIPGTPLPVSLNTNLVNTIQPTTSQVTDNSLSTT</sequence>
<dbReference type="Proteomes" id="UP000326396">
    <property type="component" value="Unassembled WGS sequence"/>
</dbReference>
<protein>
    <submittedName>
        <fullName evidence="2">Uncharacterized protein</fullName>
    </submittedName>
</protein>
<keyword evidence="3" id="KW-1185">Reference proteome</keyword>
<dbReference type="PANTHER" id="PTHR14000:SF6">
    <property type="entry name" value="OS02G0631200 PROTEIN"/>
    <property type="match status" value="1"/>
</dbReference>
<accession>A0A5N6L9B8</accession>
<evidence type="ECO:0000313" key="2">
    <source>
        <dbReference type="EMBL" id="KAC9670492.1"/>
    </source>
</evidence>
<reference evidence="2 3" key="1">
    <citation type="submission" date="2019-05" db="EMBL/GenBank/DDBJ databases">
        <title>Mikania micrantha, genome provides insights into the molecular mechanism of rapid growth.</title>
        <authorList>
            <person name="Liu B."/>
        </authorList>
    </citation>
    <scope>NUCLEOTIDE SEQUENCE [LARGE SCALE GENOMIC DNA]</scope>
    <source>
        <strain evidence="2">NLD-2019</strain>
        <tissue evidence="2">Leaf</tissue>
    </source>
</reference>
<comment type="caution">
    <text evidence="2">The sequence shown here is derived from an EMBL/GenBank/DDBJ whole genome shotgun (WGS) entry which is preliminary data.</text>
</comment>
<gene>
    <name evidence="2" type="ORF">E3N88_45420</name>
</gene>
<feature type="region of interest" description="Disordered" evidence="1">
    <location>
        <begin position="1"/>
        <end position="39"/>
    </location>
</feature>
<feature type="compositionally biased region" description="Polar residues" evidence="1">
    <location>
        <begin position="9"/>
        <end position="23"/>
    </location>
</feature>